<comment type="caution">
    <text evidence="1">The sequence shown here is derived from an EMBL/GenBank/DDBJ whole genome shotgun (WGS) entry which is preliminary data.</text>
</comment>
<reference evidence="1" key="1">
    <citation type="journal article" date="2021" name="Nat. Commun.">
        <title>Genetic determinants of endophytism in the Arabidopsis root mycobiome.</title>
        <authorList>
            <person name="Mesny F."/>
            <person name="Miyauchi S."/>
            <person name="Thiergart T."/>
            <person name="Pickel B."/>
            <person name="Atanasova L."/>
            <person name="Karlsson M."/>
            <person name="Huettel B."/>
            <person name="Barry K.W."/>
            <person name="Haridas S."/>
            <person name="Chen C."/>
            <person name="Bauer D."/>
            <person name="Andreopoulos W."/>
            <person name="Pangilinan J."/>
            <person name="LaButti K."/>
            <person name="Riley R."/>
            <person name="Lipzen A."/>
            <person name="Clum A."/>
            <person name="Drula E."/>
            <person name="Henrissat B."/>
            <person name="Kohler A."/>
            <person name="Grigoriev I.V."/>
            <person name="Martin F.M."/>
            <person name="Hacquard S."/>
        </authorList>
    </citation>
    <scope>NUCLEOTIDE SEQUENCE</scope>
    <source>
        <strain evidence="1">MPI-SDFR-AT-0117</strain>
    </source>
</reference>
<organism evidence="1 2">
    <name type="scientific">Plectosphaerella plurivora</name>
    <dbReference type="NCBI Taxonomy" id="936078"/>
    <lineage>
        <taxon>Eukaryota</taxon>
        <taxon>Fungi</taxon>
        <taxon>Dikarya</taxon>
        <taxon>Ascomycota</taxon>
        <taxon>Pezizomycotina</taxon>
        <taxon>Sordariomycetes</taxon>
        <taxon>Hypocreomycetidae</taxon>
        <taxon>Glomerellales</taxon>
        <taxon>Plectosphaerellaceae</taxon>
        <taxon>Plectosphaerella</taxon>
    </lineage>
</organism>
<dbReference type="AlphaFoldDB" id="A0A9P8V2U2"/>
<evidence type="ECO:0000313" key="2">
    <source>
        <dbReference type="Proteomes" id="UP000770015"/>
    </source>
</evidence>
<dbReference type="EMBL" id="JAGSXJ010000024">
    <property type="protein sequence ID" value="KAH6676013.1"/>
    <property type="molecule type" value="Genomic_DNA"/>
</dbReference>
<keyword evidence="2" id="KW-1185">Reference proteome</keyword>
<evidence type="ECO:0000313" key="1">
    <source>
        <dbReference type="EMBL" id="KAH6676013.1"/>
    </source>
</evidence>
<dbReference type="Proteomes" id="UP000770015">
    <property type="component" value="Unassembled WGS sequence"/>
</dbReference>
<name>A0A9P8V2U2_9PEZI</name>
<accession>A0A9P8V2U2</accession>
<proteinExistence type="predicted"/>
<gene>
    <name evidence="1" type="ORF">F5X68DRAFT_264224</name>
</gene>
<feature type="non-terminal residue" evidence="1">
    <location>
        <position position="1"/>
    </location>
</feature>
<sequence length="70" mass="7679">WSLAQPRVRGTGSRAERGCWEALGRKPPLPAHPRPLLCTPITASCAAPVAVLHYPLRHVIRERVGPGHTR</sequence>
<protein>
    <submittedName>
        <fullName evidence="1">Uncharacterized protein</fullName>
    </submittedName>
</protein>